<name>A0A803KQD5_CHEQI</name>
<dbReference type="PANTHER" id="PTHR11771">
    <property type="entry name" value="LIPOXYGENASE"/>
    <property type="match status" value="1"/>
</dbReference>
<keyword evidence="3" id="KW-0560">Oxidoreductase</keyword>
<feature type="domain" description="Lipoxygenase" evidence="4">
    <location>
        <begin position="134"/>
        <end position="292"/>
    </location>
</feature>
<keyword evidence="6" id="KW-1185">Reference proteome</keyword>
<evidence type="ECO:0000256" key="3">
    <source>
        <dbReference type="ARBA" id="ARBA00023002"/>
    </source>
</evidence>
<dbReference type="InterPro" id="IPR013819">
    <property type="entry name" value="LipOase_C"/>
</dbReference>
<dbReference type="Proteomes" id="UP000596660">
    <property type="component" value="Unplaced"/>
</dbReference>
<keyword evidence="2" id="KW-0223">Dioxygenase</keyword>
<reference evidence="5" key="2">
    <citation type="submission" date="2021-03" db="UniProtKB">
        <authorList>
            <consortium name="EnsemblPlants"/>
        </authorList>
    </citation>
    <scope>IDENTIFICATION</scope>
</reference>
<dbReference type="PROSITE" id="PS51393">
    <property type="entry name" value="LIPOXYGENASE_3"/>
    <property type="match status" value="1"/>
</dbReference>
<dbReference type="GO" id="GO:0034440">
    <property type="term" value="P:lipid oxidation"/>
    <property type="evidence" value="ECO:0007669"/>
    <property type="project" value="InterPro"/>
</dbReference>
<proteinExistence type="predicted"/>
<evidence type="ECO:0000313" key="5">
    <source>
        <dbReference type="EnsemblPlants" id="AUR62001241-RA:cds"/>
    </source>
</evidence>
<evidence type="ECO:0000256" key="2">
    <source>
        <dbReference type="ARBA" id="ARBA00022964"/>
    </source>
</evidence>
<dbReference type="InterPro" id="IPR036226">
    <property type="entry name" value="LipOase_C_sf"/>
</dbReference>
<evidence type="ECO:0000313" key="6">
    <source>
        <dbReference type="Proteomes" id="UP000596660"/>
    </source>
</evidence>
<dbReference type="SUPFAM" id="SSF48484">
    <property type="entry name" value="Lipoxigenase"/>
    <property type="match status" value="1"/>
</dbReference>
<accession>A0A803KQD5</accession>
<reference evidence="5" key="1">
    <citation type="journal article" date="2017" name="Nature">
        <title>The genome of Chenopodium quinoa.</title>
        <authorList>
            <person name="Jarvis D.E."/>
            <person name="Ho Y.S."/>
            <person name="Lightfoot D.J."/>
            <person name="Schmoeckel S.M."/>
            <person name="Li B."/>
            <person name="Borm T.J.A."/>
            <person name="Ohyanagi H."/>
            <person name="Mineta K."/>
            <person name="Michell C.T."/>
            <person name="Saber N."/>
            <person name="Kharbatia N.M."/>
            <person name="Rupper R.R."/>
            <person name="Sharp A.R."/>
            <person name="Dally N."/>
            <person name="Boughton B.A."/>
            <person name="Woo Y.H."/>
            <person name="Gao G."/>
            <person name="Schijlen E.G.W.M."/>
            <person name="Guo X."/>
            <person name="Momin A.A."/>
            <person name="Negrao S."/>
            <person name="Al-Babili S."/>
            <person name="Gehring C."/>
            <person name="Roessner U."/>
            <person name="Jung C."/>
            <person name="Murphy K."/>
            <person name="Arold S.T."/>
            <person name="Gojobori T."/>
            <person name="van der Linden C.G."/>
            <person name="van Loo E.N."/>
            <person name="Jellen E.N."/>
            <person name="Maughan P.J."/>
            <person name="Tester M."/>
        </authorList>
    </citation>
    <scope>NUCLEOTIDE SEQUENCE [LARGE SCALE GENOMIC DNA]</scope>
    <source>
        <strain evidence="5">cv. PI 614886</strain>
    </source>
</reference>
<organism evidence="5 6">
    <name type="scientific">Chenopodium quinoa</name>
    <name type="common">Quinoa</name>
    <dbReference type="NCBI Taxonomy" id="63459"/>
    <lineage>
        <taxon>Eukaryota</taxon>
        <taxon>Viridiplantae</taxon>
        <taxon>Streptophyta</taxon>
        <taxon>Embryophyta</taxon>
        <taxon>Tracheophyta</taxon>
        <taxon>Spermatophyta</taxon>
        <taxon>Magnoliopsida</taxon>
        <taxon>eudicotyledons</taxon>
        <taxon>Gunneridae</taxon>
        <taxon>Pentapetalae</taxon>
        <taxon>Caryophyllales</taxon>
        <taxon>Chenopodiaceae</taxon>
        <taxon>Chenopodioideae</taxon>
        <taxon>Atripliceae</taxon>
        <taxon>Chenopodium</taxon>
    </lineage>
</organism>
<dbReference type="Gene3D" id="1.20.245.10">
    <property type="entry name" value="Lipoxygenase-1, Domain 5"/>
    <property type="match status" value="1"/>
</dbReference>
<dbReference type="GO" id="GO:0046872">
    <property type="term" value="F:metal ion binding"/>
    <property type="evidence" value="ECO:0007669"/>
    <property type="project" value="UniProtKB-KW"/>
</dbReference>
<evidence type="ECO:0000259" key="4">
    <source>
        <dbReference type="PROSITE" id="PS51393"/>
    </source>
</evidence>
<protein>
    <recommendedName>
        <fullName evidence="4">Lipoxygenase domain-containing protein</fullName>
    </recommendedName>
</protein>
<evidence type="ECO:0000256" key="1">
    <source>
        <dbReference type="ARBA" id="ARBA00022723"/>
    </source>
</evidence>
<dbReference type="Gene3D" id="2.130.10.10">
    <property type="entry name" value="YVTN repeat-like/Quinoprotein amine dehydrogenase"/>
    <property type="match status" value="1"/>
</dbReference>
<dbReference type="Gramene" id="AUR62001241-RA">
    <property type="protein sequence ID" value="AUR62001241-RA:cds"/>
    <property type="gene ID" value="AUR62001241"/>
</dbReference>
<dbReference type="InterPro" id="IPR001680">
    <property type="entry name" value="WD40_rpt"/>
</dbReference>
<keyword evidence="1" id="KW-0479">Metal-binding</keyword>
<dbReference type="AlphaFoldDB" id="A0A803KQD5"/>
<dbReference type="GO" id="GO:0016702">
    <property type="term" value="F:oxidoreductase activity, acting on single donors with incorporation of molecular oxygen, incorporation of two atoms of oxygen"/>
    <property type="evidence" value="ECO:0007669"/>
    <property type="project" value="InterPro"/>
</dbReference>
<dbReference type="Pfam" id="PF00400">
    <property type="entry name" value="WD40"/>
    <property type="match status" value="1"/>
</dbReference>
<dbReference type="Pfam" id="PF00305">
    <property type="entry name" value="Lipoxygenase"/>
    <property type="match status" value="1"/>
</dbReference>
<sequence>MFDRRNLTSDGVGSPVHKFEGHKAVVLCWSPDNPTVFGSAAEDGVLNIWDYEKVGKKKERGVRTTNAPPGLFFQHAGHRDKMVDFHWNTYDAWTIVSVSDDNDSSGGGGTLQLAKAYVAVTDAGYHQLISHCTQTALNPNGLFEQAVFLRQYSAVWSSKLYKDWVFTDQALPRDLVQRGMAVKDSESPHGYKLHIKDYPYAVDGLEVWSAIETWVQEYCSSYYESDDMVATDPELQFWWKEIREVGHGDKKDQDCHKGEAIGKSVEACLEHWGIEDKLFTITIDNASSNDVA</sequence>
<dbReference type="SMART" id="SM00320">
    <property type="entry name" value="WD40"/>
    <property type="match status" value="1"/>
</dbReference>
<dbReference type="InterPro" id="IPR015943">
    <property type="entry name" value="WD40/YVTN_repeat-like_dom_sf"/>
</dbReference>
<dbReference type="InterPro" id="IPR000907">
    <property type="entry name" value="LipOase"/>
</dbReference>
<dbReference type="EnsemblPlants" id="AUR62001241-RA">
    <property type="protein sequence ID" value="AUR62001241-RA:cds"/>
    <property type="gene ID" value="AUR62001241"/>
</dbReference>